<organism evidence="4 5">
    <name type="scientific">Panicum virgatum</name>
    <name type="common">Blackwell switchgrass</name>
    <dbReference type="NCBI Taxonomy" id="38727"/>
    <lineage>
        <taxon>Eukaryota</taxon>
        <taxon>Viridiplantae</taxon>
        <taxon>Streptophyta</taxon>
        <taxon>Embryophyta</taxon>
        <taxon>Tracheophyta</taxon>
        <taxon>Spermatophyta</taxon>
        <taxon>Magnoliopsida</taxon>
        <taxon>Liliopsida</taxon>
        <taxon>Poales</taxon>
        <taxon>Poaceae</taxon>
        <taxon>PACMAD clade</taxon>
        <taxon>Panicoideae</taxon>
        <taxon>Panicodae</taxon>
        <taxon>Paniceae</taxon>
        <taxon>Panicinae</taxon>
        <taxon>Panicum</taxon>
        <taxon>Panicum sect. Hiantes</taxon>
    </lineage>
</organism>
<dbReference type="InterPro" id="IPR002885">
    <property type="entry name" value="PPR_rpt"/>
</dbReference>
<keyword evidence="5" id="KW-1185">Reference proteome</keyword>
<comment type="caution">
    <text evidence="4">The sequence shown here is derived from an EMBL/GenBank/DDBJ whole genome shotgun (WGS) entry which is preliminary data.</text>
</comment>
<dbReference type="FunFam" id="1.25.40.10:FF:000277">
    <property type="entry name" value="Pentatricopeptide repeat-containing protein, mitochondrial"/>
    <property type="match status" value="1"/>
</dbReference>
<dbReference type="InterPro" id="IPR046960">
    <property type="entry name" value="PPR_At4g14850-like_plant"/>
</dbReference>
<dbReference type="InterPro" id="IPR011990">
    <property type="entry name" value="TPR-like_helical_dom_sf"/>
</dbReference>
<keyword evidence="1" id="KW-0677">Repeat</keyword>
<dbReference type="Pfam" id="PF13041">
    <property type="entry name" value="PPR_2"/>
    <property type="match status" value="2"/>
</dbReference>
<dbReference type="Gene3D" id="1.25.40.10">
    <property type="entry name" value="Tetratricopeptide repeat domain"/>
    <property type="match status" value="4"/>
</dbReference>
<evidence type="ECO:0000313" key="4">
    <source>
        <dbReference type="EMBL" id="KAG2623580.1"/>
    </source>
</evidence>
<dbReference type="InterPro" id="IPR046848">
    <property type="entry name" value="E_motif"/>
</dbReference>
<gene>
    <name evidence="4" type="ORF">PVAP13_3KG069254</name>
</gene>
<evidence type="ECO:0000256" key="1">
    <source>
        <dbReference type="ARBA" id="ARBA00022737"/>
    </source>
</evidence>
<dbReference type="PANTHER" id="PTHR47926:SF387">
    <property type="entry name" value="PENTATRICOPEPTIDE REPEAT-CONTAINING PROTEIN"/>
    <property type="match status" value="1"/>
</dbReference>
<dbReference type="Proteomes" id="UP000823388">
    <property type="component" value="Chromosome 3K"/>
</dbReference>
<feature type="repeat" description="PPR" evidence="3">
    <location>
        <begin position="297"/>
        <end position="327"/>
    </location>
</feature>
<dbReference type="EMBL" id="CM029041">
    <property type="protein sequence ID" value="KAG2623580.1"/>
    <property type="molecule type" value="Genomic_DNA"/>
</dbReference>
<feature type="repeat" description="PPR" evidence="3">
    <location>
        <begin position="393"/>
        <end position="427"/>
    </location>
</feature>
<dbReference type="NCBIfam" id="TIGR00756">
    <property type="entry name" value="PPR"/>
    <property type="match status" value="4"/>
</dbReference>
<protein>
    <recommendedName>
        <fullName evidence="6">Pentatricopeptide repeat-containing protein</fullName>
    </recommendedName>
</protein>
<evidence type="ECO:0000256" key="3">
    <source>
        <dbReference type="PROSITE-ProRule" id="PRU00708"/>
    </source>
</evidence>
<accession>A0A8T0ULY7</accession>
<dbReference type="FunFam" id="1.25.40.10:FF:000348">
    <property type="entry name" value="Pentatricopeptide repeat-containing protein chloroplastic"/>
    <property type="match status" value="1"/>
</dbReference>
<dbReference type="SUPFAM" id="SSF48452">
    <property type="entry name" value="TPR-like"/>
    <property type="match status" value="1"/>
</dbReference>
<dbReference type="PANTHER" id="PTHR47926">
    <property type="entry name" value="PENTATRICOPEPTIDE REPEAT-CONTAINING PROTEIN"/>
    <property type="match status" value="1"/>
</dbReference>
<evidence type="ECO:0008006" key="6">
    <source>
        <dbReference type="Google" id="ProtNLM"/>
    </source>
</evidence>
<dbReference type="PROSITE" id="PS51375">
    <property type="entry name" value="PPR"/>
    <property type="match status" value="4"/>
</dbReference>
<feature type="repeat" description="PPR" evidence="3">
    <location>
        <begin position="195"/>
        <end position="230"/>
    </location>
</feature>
<dbReference type="AlphaFoldDB" id="A0A8T0ULY7"/>
<evidence type="ECO:0000256" key="2">
    <source>
        <dbReference type="ARBA" id="ARBA00022946"/>
    </source>
</evidence>
<dbReference type="Pfam" id="PF20431">
    <property type="entry name" value="E_motif"/>
    <property type="match status" value="1"/>
</dbReference>
<proteinExistence type="predicted"/>
<evidence type="ECO:0000313" key="5">
    <source>
        <dbReference type="Proteomes" id="UP000823388"/>
    </source>
</evidence>
<dbReference type="FunFam" id="1.25.40.10:FF:000344">
    <property type="entry name" value="Pentatricopeptide repeat-containing protein"/>
    <property type="match status" value="1"/>
</dbReference>
<reference evidence="4" key="1">
    <citation type="submission" date="2020-05" db="EMBL/GenBank/DDBJ databases">
        <title>WGS assembly of Panicum virgatum.</title>
        <authorList>
            <person name="Lovell J.T."/>
            <person name="Jenkins J."/>
            <person name="Shu S."/>
            <person name="Juenger T.E."/>
            <person name="Schmutz J."/>
        </authorList>
    </citation>
    <scope>NUCLEOTIDE SEQUENCE</scope>
    <source>
        <strain evidence="4">AP13</strain>
    </source>
</reference>
<dbReference type="GO" id="GO:0003723">
    <property type="term" value="F:RNA binding"/>
    <property type="evidence" value="ECO:0007669"/>
    <property type="project" value="InterPro"/>
</dbReference>
<dbReference type="Pfam" id="PF01535">
    <property type="entry name" value="PPR"/>
    <property type="match status" value="5"/>
</dbReference>
<feature type="repeat" description="PPR" evidence="3">
    <location>
        <begin position="328"/>
        <end position="362"/>
    </location>
</feature>
<dbReference type="GO" id="GO:0016556">
    <property type="term" value="P:mRNA modification"/>
    <property type="evidence" value="ECO:0007669"/>
    <property type="project" value="UniProtKB-ARBA"/>
</dbReference>
<sequence length="613" mass="66423">MPRPFPAPAATAPPPRPAWNTNRNLVVTHPLLSLLERCASFRRLLQLQALHTVSGLAAHRFPASRLLAFCALSDPPRPAHAAAVLAQCAEGPNAYMLATMMRGFLRAGLPARALALFRRVLRDRRPADARTFVFALKAAAAAAALSPGEAVHCVALKRGFLSQSVLVGNALVHLYASSMSFRDARKVFNEMPDRDVVSWTTLVDGYARGGMPDEAWRVFCRMVVSEGMSPNGVTLVAAASAVGQMGLLGLGRTVHRCVADSGVVTSVNLENALVDMFGKRGCLASAKEVFEGMAAKDVYSWTSMISAYAKCGDLESAVQLFEEMPSRNTVSWSCMIAAYSQANRPDEAMRMFNDMIAAGMEPIDATLVSVVSACAQLDVGAASRLFDDMEERNSVSWNSVIMAHASHGQSEEALHLFQQLKATSILPDEITYIGVLSACSHSGSVSEGQRHFKEMKVVYGIEPRAEHYACMIDLLGKVGLVEEAFEVARSMPTGADVAGWGALLNACRMHCKVEIGEYAAAKLAELDPSDSGIYVLMSQIYASKSKWDQVRMLRTVMRDRGVKKNPGCSSVEVDGKFLEFLAADVSHVHSEDIYAALKNIYIHLKSKGYIPPA</sequence>
<name>A0A8T0ULY7_PANVG</name>
<dbReference type="GO" id="GO:0005737">
    <property type="term" value="C:cytoplasm"/>
    <property type="evidence" value="ECO:0007669"/>
    <property type="project" value="UniProtKB-ARBA"/>
</dbReference>
<keyword evidence="2" id="KW-0809">Transit peptide</keyword>